<sequence length="386" mass="42349">MLAARKVPYGRLSGFYFFYFAALGAFLPYWALYLQDAGFSAAEIGQLIAITAATRVVAPNLWGWLADRTGRTLSVVRLAGFFTLVAFSLVFALHGFGGFALVMLVFSFFWNAMLPLFETITLSHLHHDTYRYSWVRLWGSIGFIAAVVAIGKALEGVLSIDCLPQLIMLLFGGLWLTSLTVPKGPEETHGVESSALSNILKRGDVIAFFLACMLQQLAHGPYYVFFSVYLRDHGFSSGETGQLWALGVLAEIVLFAFLHRLLARYSLRRIFLASLALSVVRWLLIAWGVDSVAAIFSAQLLHAASFGSAHVAAIHLVHRHFRGPHHGKGQAFYSALSFGLGGALGSLYSGYFWMAWGPHWVYTAAAGASLLALLIAWPSVGKRDTD</sequence>
<evidence type="ECO:0000256" key="1">
    <source>
        <dbReference type="ARBA" id="ARBA00004429"/>
    </source>
</evidence>
<evidence type="ECO:0000256" key="4">
    <source>
        <dbReference type="ARBA" id="ARBA00022519"/>
    </source>
</evidence>
<dbReference type="CDD" id="cd17335">
    <property type="entry name" value="MFS_MFSD6"/>
    <property type="match status" value="1"/>
</dbReference>
<evidence type="ECO:0000256" key="2">
    <source>
        <dbReference type="ARBA" id="ARBA00022448"/>
    </source>
</evidence>
<dbReference type="InterPro" id="IPR036259">
    <property type="entry name" value="MFS_trans_sf"/>
</dbReference>
<comment type="subcellular location">
    <subcellularLocation>
        <location evidence="1">Cell inner membrane</location>
        <topology evidence="1">Multi-pass membrane protein</topology>
    </subcellularLocation>
</comment>
<evidence type="ECO:0000256" key="5">
    <source>
        <dbReference type="ARBA" id="ARBA00022692"/>
    </source>
</evidence>
<evidence type="ECO:0000256" key="8">
    <source>
        <dbReference type="SAM" id="Phobius"/>
    </source>
</evidence>
<feature type="transmembrane region" description="Helical" evidence="8">
    <location>
        <begin position="134"/>
        <end position="154"/>
    </location>
</feature>
<feature type="transmembrane region" description="Helical" evidence="8">
    <location>
        <begin position="166"/>
        <end position="184"/>
    </location>
</feature>
<evidence type="ECO:0000313" key="11">
    <source>
        <dbReference type="Proteomes" id="UP001162030"/>
    </source>
</evidence>
<feature type="transmembrane region" description="Helical" evidence="8">
    <location>
        <begin position="295"/>
        <end position="318"/>
    </location>
</feature>
<protein>
    <submittedName>
        <fullName evidence="10">MFS transporter, PPP family, 3-phenylpropionic acid transporter</fullName>
    </submittedName>
</protein>
<reference evidence="10 11" key="1">
    <citation type="submission" date="2023-03" db="EMBL/GenBank/DDBJ databases">
        <authorList>
            <person name="Pearce D."/>
        </authorList>
    </citation>
    <scope>NUCLEOTIDE SEQUENCE [LARGE SCALE GENOMIC DNA]</scope>
    <source>
        <strain evidence="10">Msz</strain>
    </source>
</reference>
<feature type="transmembrane region" description="Helical" evidence="8">
    <location>
        <begin position="330"/>
        <end position="354"/>
    </location>
</feature>
<evidence type="ECO:0000256" key="6">
    <source>
        <dbReference type="ARBA" id="ARBA00022989"/>
    </source>
</evidence>
<dbReference type="EMBL" id="OX458333">
    <property type="protein sequence ID" value="CAI8972390.1"/>
    <property type="molecule type" value="Genomic_DNA"/>
</dbReference>
<feature type="transmembrane region" description="Helical" evidence="8">
    <location>
        <begin position="241"/>
        <end position="258"/>
    </location>
</feature>
<evidence type="ECO:0000256" key="7">
    <source>
        <dbReference type="ARBA" id="ARBA00023136"/>
    </source>
</evidence>
<keyword evidence="6 8" id="KW-1133">Transmembrane helix</keyword>
<evidence type="ECO:0000259" key="9">
    <source>
        <dbReference type="Pfam" id="PF12832"/>
    </source>
</evidence>
<feature type="transmembrane region" description="Helical" evidence="8">
    <location>
        <begin position="44"/>
        <end position="63"/>
    </location>
</feature>
<dbReference type="InterPro" id="IPR024989">
    <property type="entry name" value="MFS_assoc_dom"/>
</dbReference>
<keyword evidence="3" id="KW-1003">Cell membrane</keyword>
<keyword evidence="11" id="KW-1185">Reference proteome</keyword>
<keyword evidence="7 8" id="KW-0472">Membrane</keyword>
<dbReference type="PANTHER" id="PTHR23522">
    <property type="entry name" value="BLL5896 PROTEIN"/>
    <property type="match status" value="1"/>
</dbReference>
<feature type="domain" description="Major facilitator superfamily associated" evidence="9">
    <location>
        <begin position="10"/>
        <end position="363"/>
    </location>
</feature>
<feature type="transmembrane region" description="Helical" evidence="8">
    <location>
        <begin position="99"/>
        <end position="122"/>
    </location>
</feature>
<dbReference type="PIRSF" id="PIRSF004925">
    <property type="entry name" value="HcaT"/>
    <property type="match status" value="1"/>
</dbReference>
<feature type="transmembrane region" description="Helical" evidence="8">
    <location>
        <begin position="360"/>
        <end position="380"/>
    </location>
</feature>
<dbReference type="SUPFAM" id="SSF103473">
    <property type="entry name" value="MFS general substrate transporter"/>
    <property type="match status" value="1"/>
</dbReference>
<dbReference type="RefSeq" id="WP_202901059.1">
    <property type="nucleotide sequence ID" value="NZ_OX458333.1"/>
</dbReference>
<keyword evidence="2" id="KW-0813">Transport</keyword>
<evidence type="ECO:0000256" key="3">
    <source>
        <dbReference type="ARBA" id="ARBA00022475"/>
    </source>
</evidence>
<dbReference type="Pfam" id="PF12832">
    <property type="entry name" value="MFS_1_like"/>
    <property type="match status" value="1"/>
</dbReference>
<proteinExistence type="predicted"/>
<accession>A0ABN8XDD8</accession>
<gene>
    <name evidence="10" type="ORF">MSZNOR_4916</name>
</gene>
<keyword evidence="4" id="KW-0997">Cell inner membrane</keyword>
<feature type="transmembrane region" description="Helical" evidence="8">
    <location>
        <begin position="205"/>
        <end position="229"/>
    </location>
</feature>
<feature type="transmembrane region" description="Helical" evidence="8">
    <location>
        <begin position="270"/>
        <end position="289"/>
    </location>
</feature>
<feature type="transmembrane region" description="Helical" evidence="8">
    <location>
        <begin position="12"/>
        <end position="32"/>
    </location>
</feature>
<evidence type="ECO:0000313" key="10">
    <source>
        <dbReference type="EMBL" id="CAI8972390.1"/>
    </source>
</evidence>
<dbReference type="PANTHER" id="PTHR23522:SF10">
    <property type="entry name" value="3-PHENYLPROPIONIC ACID TRANSPORTER-RELATED"/>
    <property type="match status" value="1"/>
</dbReference>
<dbReference type="Gene3D" id="1.20.1250.20">
    <property type="entry name" value="MFS general substrate transporter like domains"/>
    <property type="match status" value="2"/>
</dbReference>
<keyword evidence="5 8" id="KW-0812">Transmembrane</keyword>
<dbReference type="InterPro" id="IPR026032">
    <property type="entry name" value="HcaT-like"/>
</dbReference>
<organism evidence="10 11">
    <name type="scientific">Methylocaldum szegediense</name>
    <dbReference type="NCBI Taxonomy" id="73780"/>
    <lineage>
        <taxon>Bacteria</taxon>
        <taxon>Pseudomonadati</taxon>
        <taxon>Pseudomonadota</taxon>
        <taxon>Gammaproteobacteria</taxon>
        <taxon>Methylococcales</taxon>
        <taxon>Methylococcaceae</taxon>
        <taxon>Methylocaldum</taxon>
    </lineage>
</organism>
<dbReference type="Proteomes" id="UP001162030">
    <property type="component" value="Chromosome"/>
</dbReference>
<feature type="transmembrane region" description="Helical" evidence="8">
    <location>
        <begin position="75"/>
        <end position="93"/>
    </location>
</feature>
<name>A0ABN8XDD8_9GAMM</name>
<dbReference type="NCBIfam" id="NF037955">
    <property type="entry name" value="mfs"/>
    <property type="match status" value="1"/>
</dbReference>